<dbReference type="PANTHER" id="PTHR31325">
    <property type="entry name" value="OS01G0798800 PROTEIN-RELATED"/>
    <property type="match status" value="1"/>
</dbReference>
<sequence length="670" mass="76213">MAYHGGDAVAIYGLATLFNRHKGDEATSSNKALEVAWAPILLIHLGGCDGVTAYNIEDNELWTRHLLTAVSQVTVAIYVFSKSWPFAGGDKRMLLAAILLFITGIVKCFVKVRAFQKASINSMVSSKANENDDDKTYDLAEYVKLAKGIVEGPRVQAENPYDAEASKLFVDLSSSYHRRISIMKMFCGFTEERAYVMVKRSLAGSFLILYTKLRTAANKGQFIWIARMVLPFASIGLFHHSHREAYNHIDVKITYALFCCTAVLELYSWASVLSVLVNLVSSNSYESSSKVWPEIVPQYSLAGYFVRNRKHSNVMRIVSLLGCKDFLDQHWCMKPCFSSARIIELVHQYLKDGWKGRIQGPASYRSFNNHSNHWGLNMNRPFDECVLLWHLATDFCFFLSSFPEHASDKNQTTSQCRQKGWAMNQTQFLDPFISRQMSNYMVYLLFVNPEMLLPGTRRNLFDTAHNDLKATLSGWEWNPACSSRWTPKEIKPLVEEETVMHGLIKVMQEKSEKMTCQEESLREAYTVITIKQEKLEESNKEGNFIDQAWALAQRLTKMGEKKMWDQIQDVWVQMLCFSASRGRGYLHAKALGKGGEFLSYVWFLLFLMGMETLSERLQRDLLPSSQGNNGTAAPPSAFEVSTIGTAPMASEVSTIRFRAPHHDRRHSVDF</sequence>
<name>A0A835AWC9_9POAL</name>
<comment type="caution">
    <text evidence="2">The sequence shown here is derived from an EMBL/GenBank/DDBJ whole genome shotgun (WGS) entry which is preliminary data.</text>
</comment>
<evidence type="ECO:0000313" key="3">
    <source>
        <dbReference type="Proteomes" id="UP000636709"/>
    </source>
</evidence>
<accession>A0A835AWC9</accession>
<dbReference type="Pfam" id="PF04578">
    <property type="entry name" value="DUF594"/>
    <property type="match status" value="1"/>
</dbReference>
<dbReference type="AlphaFoldDB" id="A0A835AWC9"/>
<proteinExistence type="predicted"/>
<dbReference type="InterPro" id="IPR007658">
    <property type="entry name" value="DUF594"/>
</dbReference>
<feature type="domain" description="DUF4220" evidence="1">
    <location>
        <begin position="2"/>
        <end position="276"/>
    </location>
</feature>
<gene>
    <name evidence="2" type="ORF">HU200_053808</name>
</gene>
<dbReference type="Proteomes" id="UP000636709">
    <property type="component" value="Unassembled WGS sequence"/>
</dbReference>
<dbReference type="InterPro" id="IPR025315">
    <property type="entry name" value="DUF4220"/>
</dbReference>
<organism evidence="2 3">
    <name type="scientific">Digitaria exilis</name>
    <dbReference type="NCBI Taxonomy" id="1010633"/>
    <lineage>
        <taxon>Eukaryota</taxon>
        <taxon>Viridiplantae</taxon>
        <taxon>Streptophyta</taxon>
        <taxon>Embryophyta</taxon>
        <taxon>Tracheophyta</taxon>
        <taxon>Spermatophyta</taxon>
        <taxon>Magnoliopsida</taxon>
        <taxon>Liliopsida</taxon>
        <taxon>Poales</taxon>
        <taxon>Poaceae</taxon>
        <taxon>PACMAD clade</taxon>
        <taxon>Panicoideae</taxon>
        <taxon>Panicodae</taxon>
        <taxon>Paniceae</taxon>
        <taxon>Anthephorinae</taxon>
        <taxon>Digitaria</taxon>
    </lineage>
</organism>
<reference evidence="2" key="1">
    <citation type="submission" date="2020-07" db="EMBL/GenBank/DDBJ databases">
        <title>Genome sequence and genetic diversity analysis of an under-domesticated orphan crop, white fonio (Digitaria exilis).</title>
        <authorList>
            <person name="Bennetzen J.L."/>
            <person name="Chen S."/>
            <person name="Ma X."/>
            <person name="Wang X."/>
            <person name="Yssel A.E.J."/>
            <person name="Chaluvadi S.R."/>
            <person name="Johnson M."/>
            <person name="Gangashetty P."/>
            <person name="Hamidou F."/>
            <person name="Sanogo M.D."/>
            <person name="Zwaenepoel A."/>
            <person name="Wallace J."/>
            <person name="Van De Peer Y."/>
            <person name="Van Deynze A."/>
        </authorList>
    </citation>
    <scope>NUCLEOTIDE SEQUENCE</scope>
    <source>
        <tissue evidence="2">Leaves</tissue>
    </source>
</reference>
<evidence type="ECO:0000259" key="1">
    <source>
        <dbReference type="Pfam" id="PF13968"/>
    </source>
</evidence>
<dbReference type="EMBL" id="JACEFO010002316">
    <property type="protein sequence ID" value="KAF8666096.1"/>
    <property type="molecule type" value="Genomic_DNA"/>
</dbReference>
<protein>
    <recommendedName>
        <fullName evidence="1">DUF4220 domain-containing protein</fullName>
    </recommendedName>
</protein>
<evidence type="ECO:0000313" key="2">
    <source>
        <dbReference type="EMBL" id="KAF8666096.1"/>
    </source>
</evidence>
<dbReference type="OrthoDB" id="1689146at2759"/>
<dbReference type="Pfam" id="PF13968">
    <property type="entry name" value="DUF4220"/>
    <property type="match status" value="1"/>
</dbReference>
<keyword evidence="3" id="KW-1185">Reference proteome</keyword>